<protein>
    <submittedName>
        <fullName evidence="2">Uncharacterized protein</fullName>
    </submittedName>
</protein>
<keyword evidence="3" id="KW-1185">Reference proteome</keyword>
<dbReference type="VEuPathDB" id="FungiDB:SDRG_14735"/>
<feature type="compositionally biased region" description="Polar residues" evidence="1">
    <location>
        <begin position="299"/>
        <end position="314"/>
    </location>
</feature>
<evidence type="ECO:0000313" key="2">
    <source>
        <dbReference type="EMBL" id="EQC27409.1"/>
    </source>
</evidence>
<accession>T0PPN5</accession>
<dbReference type="Proteomes" id="UP000030762">
    <property type="component" value="Unassembled WGS sequence"/>
</dbReference>
<feature type="compositionally biased region" description="Low complexity" evidence="1">
    <location>
        <begin position="315"/>
        <end position="329"/>
    </location>
</feature>
<dbReference type="OrthoDB" id="10489339at2759"/>
<name>T0PPN5_SAPDV</name>
<dbReference type="EMBL" id="JH767208">
    <property type="protein sequence ID" value="EQC27409.1"/>
    <property type="molecule type" value="Genomic_DNA"/>
</dbReference>
<feature type="region of interest" description="Disordered" evidence="1">
    <location>
        <begin position="229"/>
        <end position="329"/>
    </location>
</feature>
<evidence type="ECO:0000313" key="3">
    <source>
        <dbReference type="Proteomes" id="UP000030762"/>
    </source>
</evidence>
<evidence type="ECO:0000256" key="1">
    <source>
        <dbReference type="SAM" id="MobiDB-lite"/>
    </source>
</evidence>
<sequence>MDQIDRTCHGQARELYTRVVHEICGEGFANDLLPGRDAAFYVALQEAWMAKLAEHMALPALKVDEPAPAPGEPDAANAEEEETKEAPVQDAEEARVDEPVDVSAATSDEPVEAPTATADESIEELAVIPDEAPVEAPAVLPDEMPADELINAPADEPSHAPVDASPELPVVVPEAAPMQATACDASSESDESEPAPASRPPSPLVPHRLPLMRPPVNLFNIGRPASYMRNPHADKPPVPIIVHVPAPIRRKETPAKEPPKKKRRATKTPKAASTAASVPATTDDVVEPEAAVTGATPATELSSDAPPTSNAPPDTNTTNESTAESSAHTASVPVVVPPLAPIDFACGNWLGIYTSMAQRGRRKEGIYRLGLKATLLRLYVQVTPRLLVQHAYVRDGNNIVRVLVDQQRDDDLVIRLPTGTTETLPYGRVCIAVDYFTSRGEAQLQLPQ</sequence>
<feature type="region of interest" description="Disordered" evidence="1">
    <location>
        <begin position="63"/>
        <end position="119"/>
    </location>
</feature>
<organism evidence="2 3">
    <name type="scientific">Saprolegnia diclina (strain VS20)</name>
    <dbReference type="NCBI Taxonomy" id="1156394"/>
    <lineage>
        <taxon>Eukaryota</taxon>
        <taxon>Sar</taxon>
        <taxon>Stramenopiles</taxon>
        <taxon>Oomycota</taxon>
        <taxon>Saprolegniomycetes</taxon>
        <taxon>Saprolegniales</taxon>
        <taxon>Saprolegniaceae</taxon>
        <taxon>Saprolegnia</taxon>
    </lineage>
</organism>
<feature type="compositionally biased region" description="Basic and acidic residues" evidence="1">
    <location>
        <begin position="249"/>
        <end position="258"/>
    </location>
</feature>
<feature type="compositionally biased region" description="Basic and acidic residues" evidence="1">
    <location>
        <begin position="84"/>
        <end position="98"/>
    </location>
</feature>
<dbReference type="InParanoid" id="T0PPN5"/>
<gene>
    <name evidence="2" type="ORF">SDRG_14735</name>
</gene>
<dbReference type="AlphaFoldDB" id="T0PPN5"/>
<feature type="compositionally biased region" description="Low complexity" evidence="1">
    <location>
        <begin position="268"/>
        <end position="282"/>
    </location>
</feature>
<dbReference type="OMA" id="APIDFAC"/>
<dbReference type="GeneID" id="19955462"/>
<reference evidence="2 3" key="1">
    <citation type="submission" date="2012-04" db="EMBL/GenBank/DDBJ databases">
        <title>The Genome Sequence of Saprolegnia declina VS20.</title>
        <authorList>
            <consortium name="The Broad Institute Genome Sequencing Platform"/>
            <person name="Russ C."/>
            <person name="Nusbaum C."/>
            <person name="Tyler B."/>
            <person name="van West P."/>
            <person name="Dieguez-Uribeondo J."/>
            <person name="de Bruijn I."/>
            <person name="Tripathy S."/>
            <person name="Jiang R."/>
            <person name="Young S.K."/>
            <person name="Zeng Q."/>
            <person name="Gargeya S."/>
            <person name="Fitzgerald M."/>
            <person name="Haas B."/>
            <person name="Abouelleil A."/>
            <person name="Alvarado L."/>
            <person name="Arachchi H.M."/>
            <person name="Berlin A."/>
            <person name="Chapman S.B."/>
            <person name="Goldberg J."/>
            <person name="Griggs A."/>
            <person name="Gujja S."/>
            <person name="Hansen M."/>
            <person name="Howarth C."/>
            <person name="Imamovic A."/>
            <person name="Larimer J."/>
            <person name="McCowen C."/>
            <person name="Montmayeur A."/>
            <person name="Murphy C."/>
            <person name="Neiman D."/>
            <person name="Pearson M."/>
            <person name="Priest M."/>
            <person name="Roberts A."/>
            <person name="Saif S."/>
            <person name="Shea T."/>
            <person name="Sisk P."/>
            <person name="Sykes S."/>
            <person name="Wortman J."/>
            <person name="Nusbaum C."/>
            <person name="Birren B."/>
        </authorList>
    </citation>
    <scope>NUCLEOTIDE SEQUENCE [LARGE SCALE GENOMIC DNA]</scope>
    <source>
        <strain evidence="2 3">VS20</strain>
    </source>
</reference>
<proteinExistence type="predicted"/>
<feature type="region of interest" description="Disordered" evidence="1">
    <location>
        <begin position="179"/>
        <end position="211"/>
    </location>
</feature>
<dbReference type="RefSeq" id="XP_008619109.1">
    <property type="nucleotide sequence ID" value="XM_008620887.1"/>
</dbReference>